<dbReference type="EMBL" id="NHMP01000001">
    <property type="protein sequence ID" value="OXE50969.1"/>
    <property type="molecule type" value="Genomic_DNA"/>
</dbReference>
<dbReference type="PANTHER" id="PTHR20858:SF17">
    <property type="entry name" value="HYDROXYMETHYLPYRIMIDINE_PHOSPHOMETHYLPYRIMIDINE KINASE THI20-RELATED"/>
    <property type="match status" value="1"/>
</dbReference>
<dbReference type="GO" id="GO:0008902">
    <property type="term" value="F:hydroxymethylpyrimidine kinase activity"/>
    <property type="evidence" value="ECO:0007669"/>
    <property type="project" value="TreeGrafter"/>
</dbReference>
<reference evidence="13" key="1">
    <citation type="submission" date="2017-05" db="EMBL/GenBank/DDBJ databases">
        <title>Improved OligoMM genomes.</title>
        <authorList>
            <person name="Garzetti D."/>
        </authorList>
    </citation>
    <scope>NUCLEOTIDE SEQUENCE [LARGE SCALE GENOMIC DNA]</scope>
    <source>
        <strain evidence="13">YL45</strain>
    </source>
</reference>
<evidence type="ECO:0000256" key="6">
    <source>
        <dbReference type="ARBA" id="ARBA00022741"/>
    </source>
</evidence>
<comment type="pathway">
    <text evidence="3 11">Cofactor biosynthesis; thiamine diphosphate biosynthesis; 4-methyl-5-(2-phosphoethyl)-thiazole from 5-(2-hydroxyethyl)-4-methylthiazole: step 1/1.</text>
</comment>
<evidence type="ECO:0000256" key="4">
    <source>
        <dbReference type="ARBA" id="ARBA00022679"/>
    </source>
</evidence>
<dbReference type="Gene3D" id="3.40.1190.20">
    <property type="match status" value="1"/>
</dbReference>
<evidence type="ECO:0000256" key="8">
    <source>
        <dbReference type="ARBA" id="ARBA00022840"/>
    </source>
</evidence>
<dbReference type="PANTHER" id="PTHR20858">
    <property type="entry name" value="PHOSPHOMETHYLPYRIMIDINE KINASE"/>
    <property type="match status" value="1"/>
</dbReference>
<evidence type="ECO:0000256" key="7">
    <source>
        <dbReference type="ARBA" id="ARBA00022777"/>
    </source>
</evidence>
<feature type="binding site" evidence="11">
    <location>
        <position position="199"/>
    </location>
    <ligand>
        <name>substrate</name>
    </ligand>
</feature>
<comment type="similarity">
    <text evidence="11">Belongs to the Thz kinase family.</text>
</comment>
<feature type="binding site" evidence="11">
    <location>
        <position position="51"/>
    </location>
    <ligand>
        <name>substrate</name>
    </ligand>
</feature>
<evidence type="ECO:0000256" key="10">
    <source>
        <dbReference type="ARBA" id="ARBA00022977"/>
    </source>
</evidence>
<dbReference type="GO" id="GO:0005524">
    <property type="term" value="F:ATP binding"/>
    <property type="evidence" value="ECO:0007669"/>
    <property type="project" value="UniProtKB-UniRule"/>
</dbReference>
<dbReference type="CDD" id="cd01170">
    <property type="entry name" value="THZ_kinase"/>
    <property type="match status" value="1"/>
</dbReference>
<keyword evidence="9 11" id="KW-0460">Magnesium</keyword>
<keyword evidence="5 11" id="KW-0479">Metal-binding</keyword>
<proteinExistence type="inferred from homology"/>
<feature type="binding site" evidence="11">
    <location>
        <position position="172"/>
    </location>
    <ligand>
        <name>ATP</name>
        <dbReference type="ChEBI" id="CHEBI:30616"/>
    </ligand>
</feature>
<dbReference type="InterPro" id="IPR029056">
    <property type="entry name" value="Ribokinase-like"/>
</dbReference>
<dbReference type="GO" id="GO:0000287">
    <property type="term" value="F:magnesium ion binding"/>
    <property type="evidence" value="ECO:0007669"/>
    <property type="project" value="UniProtKB-UniRule"/>
</dbReference>
<keyword evidence="8 11" id="KW-0067">ATP-binding</keyword>
<keyword evidence="4 11" id="KW-0808">Transferase</keyword>
<dbReference type="GO" id="GO:0009229">
    <property type="term" value="P:thiamine diphosphate biosynthetic process"/>
    <property type="evidence" value="ECO:0007669"/>
    <property type="project" value="UniProtKB-UniRule"/>
</dbReference>
<dbReference type="NCBIfam" id="NF006830">
    <property type="entry name" value="PRK09355.1"/>
    <property type="match status" value="1"/>
</dbReference>
<dbReference type="EC" id="2.7.1.50" evidence="11"/>
<protein>
    <recommendedName>
        <fullName evidence="11">Hydroxyethylthiazole kinase</fullName>
        <ecNumber evidence="11">2.7.1.50</ecNumber>
    </recommendedName>
    <alternativeName>
        <fullName evidence="11">4-methyl-5-beta-hydroxyethylthiazole kinase</fullName>
        <shortName evidence="11">TH kinase</shortName>
        <shortName evidence="11">Thz kinase</shortName>
    </alternativeName>
</protein>
<accession>A0A227KR32</accession>
<dbReference type="HAMAP" id="MF_00228">
    <property type="entry name" value="Thz_kinase"/>
    <property type="match status" value="1"/>
</dbReference>
<comment type="cofactor">
    <cofactor evidence="2 11">
        <name>Mg(2+)</name>
        <dbReference type="ChEBI" id="CHEBI:18420"/>
    </cofactor>
</comment>
<dbReference type="GO" id="GO:0008972">
    <property type="term" value="F:phosphomethylpyrimidine kinase activity"/>
    <property type="evidence" value="ECO:0007669"/>
    <property type="project" value="TreeGrafter"/>
</dbReference>
<dbReference type="AlphaFoldDB" id="A0A227KR32"/>
<keyword evidence="6 11" id="KW-0547">Nucleotide-binding</keyword>
<evidence type="ECO:0000313" key="12">
    <source>
        <dbReference type="EMBL" id="OXE50969.1"/>
    </source>
</evidence>
<name>A0A227KR32_9BURK</name>
<gene>
    <name evidence="11" type="primary">thiM</name>
    <name evidence="12" type="ORF">ADH67_01305</name>
</gene>
<comment type="function">
    <text evidence="11">Catalyzes the phosphorylation of the hydroxyl group of 4-methyl-5-beta-hydroxyethylthiazole (THZ).</text>
</comment>
<dbReference type="PIRSF" id="PIRSF000513">
    <property type="entry name" value="Thz_kinase"/>
    <property type="match status" value="1"/>
</dbReference>
<dbReference type="PRINTS" id="PR01099">
    <property type="entry name" value="HYETHTZKNASE"/>
</dbReference>
<comment type="caution">
    <text evidence="12">The sequence shown here is derived from an EMBL/GenBank/DDBJ whole genome shotgun (WGS) entry which is preliminary data.</text>
</comment>
<dbReference type="NCBIfam" id="TIGR00694">
    <property type="entry name" value="thiM"/>
    <property type="match status" value="1"/>
</dbReference>
<organism evidence="12 13">
    <name type="scientific">Turicimonas muris</name>
    <dbReference type="NCBI Taxonomy" id="1796652"/>
    <lineage>
        <taxon>Bacteria</taxon>
        <taxon>Pseudomonadati</taxon>
        <taxon>Pseudomonadota</taxon>
        <taxon>Betaproteobacteria</taxon>
        <taxon>Burkholderiales</taxon>
        <taxon>Sutterellaceae</taxon>
        <taxon>Turicimonas</taxon>
    </lineage>
</organism>
<dbReference type="GO" id="GO:0004417">
    <property type="term" value="F:hydroxyethylthiazole kinase activity"/>
    <property type="evidence" value="ECO:0007669"/>
    <property type="project" value="UniProtKB-UniRule"/>
</dbReference>
<dbReference type="GeneID" id="78363161"/>
<dbReference type="RefSeq" id="WP_066590927.1">
    <property type="nucleotide sequence ID" value="NZ_CAMQZD010000019.1"/>
</dbReference>
<dbReference type="GO" id="GO:0009228">
    <property type="term" value="P:thiamine biosynthetic process"/>
    <property type="evidence" value="ECO:0007669"/>
    <property type="project" value="UniProtKB-KW"/>
</dbReference>
<dbReference type="UniPathway" id="UPA00060">
    <property type="reaction ID" value="UER00139"/>
</dbReference>
<dbReference type="Proteomes" id="UP000214610">
    <property type="component" value="Unassembled WGS sequence"/>
</dbReference>
<keyword evidence="13" id="KW-1185">Reference proteome</keyword>
<evidence type="ECO:0000256" key="1">
    <source>
        <dbReference type="ARBA" id="ARBA00001771"/>
    </source>
</evidence>
<feature type="binding site" evidence="11">
    <location>
        <position position="126"/>
    </location>
    <ligand>
        <name>ATP</name>
        <dbReference type="ChEBI" id="CHEBI:30616"/>
    </ligand>
</feature>
<keyword evidence="7 11" id="KW-0418">Kinase</keyword>
<evidence type="ECO:0000313" key="13">
    <source>
        <dbReference type="Proteomes" id="UP000214610"/>
    </source>
</evidence>
<evidence type="ECO:0000256" key="2">
    <source>
        <dbReference type="ARBA" id="ARBA00001946"/>
    </source>
</evidence>
<evidence type="ECO:0000256" key="9">
    <source>
        <dbReference type="ARBA" id="ARBA00022842"/>
    </source>
</evidence>
<evidence type="ECO:0000256" key="5">
    <source>
        <dbReference type="ARBA" id="ARBA00022723"/>
    </source>
</evidence>
<evidence type="ECO:0000256" key="11">
    <source>
        <dbReference type="HAMAP-Rule" id="MF_00228"/>
    </source>
</evidence>
<dbReference type="InterPro" id="IPR000417">
    <property type="entry name" value="Hyethyz_kinase"/>
</dbReference>
<evidence type="ECO:0000256" key="3">
    <source>
        <dbReference type="ARBA" id="ARBA00004868"/>
    </source>
</evidence>
<keyword evidence="10 11" id="KW-0784">Thiamine biosynthesis</keyword>
<dbReference type="GO" id="GO:0005829">
    <property type="term" value="C:cytosol"/>
    <property type="evidence" value="ECO:0007669"/>
    <property type="project" value="TreeGrafter"/>
</dbReference>
<dbReference type="SUPFAM" id="SSF53613">
    <property type="entry name" value="Ribokinase-like"/>
    <property type="match status" value="1"/>
</dbReference>
<comment type="catalytic activity">
    <reaction evidence="1 11">
        <text>5-(2-hydroxyethyl)-4-methylthiazole + ATP = 4-methyl-5-(2-phosphooxyethyl)-thiazole + ADP + H(+)</text>
        <dbReference type="Rhea" id="RHEA:24212"/>
        <dbReference type="ChEBI" id="CHEBI:15378"/>
        <dbReference type="ChEBI" id="CHEBI:17957"/>
        <dbReference type="ChEBI" id="CHEBI:30616"/>
        <dbReference type="ChEBI" id="CHEBI:58296"/>
        <dbReference type="ChEBI" id="CHEBI:456216"/>
        <dbReference type="EC" id="2.7.1.50"/>
    </reaction>
</comment>
<dbReference type="Pfam" id="PF02110">
    <property type="entry name" value="HK"/>
    <property type="match status" value="1"/>
</dbReference>
<sequence>MTAVQFIPGSSVAEYLSLVRRKNPLIHCVTNEVVQEITANVLLAAGASPAMVVGEGEAEDFVGICDGLSINVGTPFSMRVQIMKAAARKARELGKPWILDPVAAGALVWRDKIIFELMRTGPDVIRGNASEIKFLAGQGSGGKGVDSMDSSDSALQAAVELAEHYSSIVVVTGRTDYITDGTTTYSAEGGNPLITKVVGTGCSLSTLIAAFISSTDSKLEAAAACCAYVKKASEKAASDSKGPGSFHAAYLDALYNLKPEDFNA</sequence>